<dbReference type="InterPro" id="IPR042185">
    <property type="entry name" value="Serpin_sf_2"/>
</dbReference>
<accession>R0MMB9</accession>
<dbReference type="Pfam" id="PF00079">
    <property type="entry name" value="Serpin"/>
    <property type="match status" value="1"/>
</dbReference>
<dbReference type="EMBL" id="KB908952">
    <property type="protein sequence ID" value="EOB13988.1"/>
    <property type="molecule type" value="Genomic_DNA"/>
</dbReference>
<dbReference type="SUPFAM" id="SSF56574">
    <property type="entry name" value="Serpins"/>
    <property type="match status" value="1"/>
</dbReference>
<reference evidence="2 3" key="1">
    <citation type="journal article" date="2013" name="BMC Genomics">
        <title>Comparative genomics of parasitic silkworm microsporidia reveal an association between genome expansion and host adaptation.</title>
        <authorList>
            <person name="Pan G."/>
            <person name="Xu J."/>
            <person name="Li T."/>
            <person name="Xia Q."/>
            <person name="Liu S.L."/>
            <person name="Zhang G."/>
            <person name="Li S."/>
            <person name="Li C."/>
            <person name="Liu H."/>
            <person name="Yang L."/>
            <person name="Liu T."/>
            <person name="Zhang X."/>
            <person name="Wu Z."/>
            <person name="Fan W."/>
            <person name="Dang X."/>
            <person name="Xiang H."/>
            <person name="Tao M."/>
            <person name="Li Y."/>
            <person name="Hu J."/>
            <person name="Li Z."/>
            <person name="Lin L."/>
            <person name="Luo J."/>
            <person name="Geng L."/>
            <person name="Wang L."/>
            <person name="Long M."/>
            <person name="Wan Y."/>
            <person name="He N."/>
            <person name="Zhang Z."/>
            <person name="Lu C."/>
            <person name="Keeling P.J."/>
            <person name="Wang J."/>
            <person name="Xiang Z."/>
            <person name="Zhou Z."/>
        </authorList>
    </citation>
    <scope>NUCLEOTIDE SEQUENCE [LARGE SCALE GENOMIC DNA]</scope>
    <source>
        <strain evidence="3">CQ1 / CVCC 102059</strain>
    </source>
</reference>
<proteinExistence type="predicted"/>
<evidence type="ECO:0000313" key="3">
    <source>
        <dbReference type="Proteomes" id="UP000016927"/>
    </source>
</evidence>
<dbReference type="OrthoDB" id="671595at2759"/>
<dbReference type="Gene3D" id="2.30.39.10">
    <property type="entry name" value="Alpha-1-antitrypsin, domain 1"/>
    <property type="match status" value="1"/>
</dbReference>
<evidence type="ECO:0000313" key="2">
    <source>
        <dbReference type="EMBL" id="EOB13988.1"/>
    </source>
</evidence>
<dbReference type="InterPro" id="IPR023796">
    <property type="entry name" value="Serpin_dom"/>
</dbReference>
<name>R0MMB9_NOSB1</name>
<dbReference type="VEuPathDB" id="MicrosporidiaDB:NBO_44g0006"/>
<organism evidence="2 3">
    <name type="scientific">Nosema bombycis (strain CQ1 / CVCC 102059)</name>
    <name type="common">Microsporidian parasite</name>
    <name type="synonym">Pebrine of silkworm</name>
    <dbReference type="NCBI Taxonomy" id="578461"/>
    <lineage>
        <taxon>Eukaryota</taxon>
        <taxon>Fungi</taxon>
        <taxon>Fungi incertae sedis</taxon>
        <taxon>Microsporidia</taxon>
        <taxon>Nosematidae</taxon>
        <taxon>Nosema</taxon>
    </lineage>
</organism>
<sequence length="109" mass="12980">MVHFKDDWARKFDIEESYVGEYFLNETSVQSRNFMYKHDNYFYKKINDEVAYEIIAIPYSAGKGEPYPRFMVYLVPVKHETDLSRVWDSFYAACNGDIQILSKNSCIYD</sequence>
<dbReference type="InterPro" id="IPR036186">
    <property type="entry name" value="Serpin_sf"/>
</dbReference>
<evidence type="ECO:0000259" key="1">
    <source>
        <dbReference type="Pfam" id="PF00079"/>
    </source>
</evidence>
<protein>
    <recommendedName>
        <fullName evidence="1">Serpin domain-containing protein</fullName>
    </recommendedName>
</protein>
<dbReference type="Proteomes" id="UP000016927">
    <property type="component" value="Unassembled WGS sequence"/>
</dbReference>
<gene>
    <name evidence="2" type="ORF">NBO_44g0006</name>
</gene>
<keyword evidence="3" id="KW-1185">Reference proteome</keyword>
<dbReference type="HOGENOM" id="CLU_2184706_0_0_1"/>
<feature type="domain" description="Serpin" evidence="1">
    <location>
        <begin position="2"/>
        <end position="87"/>
    </location>
</feature>
<dbReference type="AlphaFoldDB" id="R0MMB9"/>